<dbReference type="InterPro" id="IPR028904">
    <property type="entry name" value="Tox-REase-5_dom"/>
</dbReference>
<comment type="caution">
    <text evidence="2">The sequence shown here is derived from an EMBL/GenBank/DDBJ whole genome shotgun (WGS) entry which is preliminary data.</text>
</comment>
<proteinExistence type="predicted"/>
<gene>
    <name evidence="2" type="ORF">HNS30_29305</name>
</gene>
<dbReference type="RefSeq" id="WP_171420328.1">
    <property type="nucleotide sequence ID" value="NZ_JABFJW010000295.1"/>
</dbReference>
<accession>A0A7Y4JXS9</accession>
<evidence type="ECO:0000313" key="3">
    <source>
        <dbReference type="Proteomes" id="UP000528460"/>
    </source>
</evidence>
<feature type="domain" description="Tox-REase-5" evidence="1">
    <location>
        <begin position="418"/>
        <end position="502"/>
    </location>
</feature>
<evidence type="ECO:0000313" key="2">
    <source>
        <dbReference type="EMBL" id="NOK13146.1"/>
    </source>
</evidence>
<dbReference type="Pfam" id="PF15648">
    <property type="entry name" value="Tox-REase-5"/>
    <property type="match status" value="1"/>
</dbReference>
<dbReference type="EMBL" id="JABFJW010000295">
    <property type="protein sequence ID" value="NOK13146.1"/>
    <property type="molecule type" value="Genomic_DNA"/>
</dbReference>
<name>A0A7Y4JXS9_9BACT</name>
<dbReference type="Proteomes" id="UP000528460">
    <property type="component" value="Unassembled WGS sequence"/>
</dbReference>
<sequence>MRGIQAPRGGEGFRRAWLCLVLIAGLVGCAGGRARSLPVGLQGYARYHSASPAPLHGEVSAGAGGTVGDDAPVRLPPGTVLIGSAEERTRQAVELGLLEVDAFEKLLLRAGLEDLEELPVRRNPFTPDDAAEVLNRLMEKPVTSGTYPPRMAAGFLLREVLEGGEVSREELVRRMERFVREQVAVLRPDGYLAWALDGRTQQKVGPVQWKDGAFRAGNFELGRFYSGRGGVFRQVDARLQAADWRPLAEVYDDADVISRSLDGAEDAFVELYHGMGQLLSHPTDSIASLRQLPEGVAALITSSPAYWERFRYMTEGEQIREAARLTTNVLMLWGTASATTRTLTRAAAGVEATVPVLAVSAEGLLSVERVAVPVGRAAAVLSGGPGAAIILQKANVASAPDEPGHWGPTKESMSDRARRYQEQISGHSADEAYWVGGVKFDGFRDGVLLEAKGPGYANKFQEGLAPKRWFKDTGAQALVDQASRQVEQVRGMGFRIRWHVAEEKAADAIQALLKRAGLDEVEVVHTPAR</sequence>
<protein>
    <recommendedName>
        <fullName evidence="1">Tox-REase-5 domain-containing protein</fullName>
    </recommendedName>
</protein>
<organism evidence="2 3">
    <name type="scientific">Corallococcus exercitus</name>
    <dbReference type="NCBI Taxonomy" id="2316736"/>
    <lineage>
        <taxon>Bacteria</taxon>
        <taxon>Pseudomonadati</taxon>
        <taxon>Myxococcota</taxon>
        <taxon>Myxococcia</taxon>
        <taxon>Myxococcales</taxon>
        <taxon>Cystobacterineae</taxon>
        <taxon>Myxococcaceae</taxon>
        <taxon>Corallococcus</taxon>
    </lineage>
</organism>
<dbReference type="PROSITE" id="PS51257">
    <property type="entry name" value="PROKAR_LIPOPROTEIN"/>
    <property type="match status" value="1"/>
</dbReference>
<evidence type="ECO:0000259" key="1">
    <source>
        <dbReference type="Pfam" id="PF15648"/>
    </source>
</evidence>
<reference evidence="2 3" key="1">
    <citation type="submission" date="2020-05" db="EMBL/GenBank/DDBJ databases">
        <authorList>
            <person name="Whitworth D."/>
        </authorList>
    </citation>
    <scope>NUCLEOTIDE SEQUENCE [LARGE SCALE GENOMIC DNA]</scope>
    <source>
        <strain evidence="2 3">CA046A</strain>
    </source>
</reference>
<dbReference type="AlphaFoldDB" id="A0A7Y4JXS9"/>